<keyword evidence="2" id="KW-0444">Lipid biosynthesis</keyword>
<evidence type="ECO:0000256" key="3">
    <source>
        <dbReference type="ARBA" id="ARBA00022553"/>
    </source>
</evidence>
<dbReference type="PANTHER" id="PTHR20863:SF76">
    <property type="entry name" value="CARRIER DOMAIN-CONTAINING PROTEIN"/>
    <property type="match status" value="1"/>
</dbReference>
<dbReference type="Gene3D" id="1.10.1200.10">
    <property type="entry name" value="ACP-like"/>
    <property type="match status" value="1"/>
</dbReference>
<proteinExistence type="predicted"/>
<protein>
    <submittedName>
        <fullName evidence="8">Acyl carrier protein</fullName>
    </submittedName>
</protein>
<sequence length="72" mass="8469">MQDFLNFAAEVFEVDPSEIDETTSLNEFYKWDSLMHLKLIMEIEEKYEVDIPLDDAAKIKSLKDLYSYIQAS</sequence>
<keyword evidence="4" id="KW-0276">Fatty acid metabolism</keyword>
<dbReference type="InterPro" id="IPR009081">
    <property type="entry name" value="PP-bd_ACP"/>
</dbReference>
<dbReference type="RefSeq" id="WP_159751886.1">
    <property type="nucleotide sequence ID" value="NZ_CASSPE010000140.1"/>
</dbReference>
<dbReference type="InterPro" id="IPR003231">
    <property type="entry name" value="ACP"/>
</dbReference>
<reference evidence="8 9" key="1">
    <citation type="submission" date="2019-12" db="EMBL/GenBank/DDBJ databases">
        <title>Sporaefaciens musculi gen. nov., sp. nov., a novel bacterium isolated from the caecum of an obese mouse.</title>
        <authorList>
            <person name="Rasmussen T.S."/>
            <person name="Streidl T."/>
            <person name="Hitch T.C.A."/>
            <person name="Wortmann E."/>
            <person name="Deptula P."/>
            <person name="Hansen M."/>
            <person name="Nielsen D.S."/>
            <person name="Clavel T."/>
            <person name="Vogensen F.K."/>
        </authorList>
    </citation>
    <scope>NUCLEOTIDE SEQUENCE [LARGE SCALE GENOMIC DNA]</scope>
    <source>
        <strain evidence="8 9">WCA-9-b2</strain>
    </source>
</reference>
<keyword evidence="9" id="KW-1185">Reference proteome</keyword>
<gene>
    <name evidence="8" type="ORF">GN277_16015</name>
</gene>
<dbReference type="PROSITE" id="PS50075">
    <property type="entry name" value="CARRIER"/>
    <property type="match status" value="1"/>
</dbReference>
<evidence type="ECO:0000256" key="6">
    <source>
        <dbReference type="ARBA" id="ARBA00023160"/>
    </source>
</evidence>
<evidence type="ECO:0000256" key="5">
    <source>
        <dbReference type="ARBA" id="ARBA00023098"/>
    </source>
</evidence>
<dbReference type="Proteomes" id="UP000460412">
    <property type="component" value="Unassembled WGS sequence"/>
</dbReference>
<evidence type="ECO:0000256" key="2">
    <source>
        <dbReference type="ARBA" id="ARBA00022516"/>
    </source>
</evidence>
<organism evidence="8 9">
    <name type="scientific">Sporofaciens musculi</name>
    <dbReference type="NCBI Taxonomy" id="2681861"/>
    <lineage>
        <taxon>Bacteria</taxon>
        <taxon>Bacillati</taxon>
        <taxon>Bacillota</taxon>
        <taxon>Clostridia</taxon>
        <taxon>Lachnospirales</taxon>
        <taxon>Lachnospiraceae</taxon>
        <taxon>Sporofaciens</taxon>
    </lineage>
</organism>
<dbReference type="GO" id="GO:0000036">
    <property type="term" value="F:acyl carrier activity"/>
    <property type="evidence" value="ECO:0007669"/>
    <property type="project" value="TreeGrafter"/>
</dbReference>
<dbReference type="EMBL" id="WUQX01000001">
    <property type="protein sequence ID" value="MXP76836.1"/>
    <property type="molecule type" value="Genomic_DNA"/>
</dbReference>
<keyword evidence="5" id="KW-0443">Lipid metabolism</keyword>
<accession>A0A7X3MI52</accession>
<evidence type="ECO:0000256" key="4">
    <source>
        <dbReference type="ARBA" id="ARBA00022832"/>
    </source>
</evidence>
<comment type="caution">
    <text evidence="8">The sequence shown here is derived from an EMBL/GenBank/DDBJ whole genome shotgun (WGS) entry which is preliminary data.</text>
</comment>
<dbReference type="GO" id="GO:0000035">
    <property type="term" value="F:acyl binding"/>
    <property type="evidence" value="ECO:0007669"/>
    <property type="project" value="TreeGrafter"/>
</dbReference>
<feature type="domain" description="Carrier" evidence="7">
    <location>
        <begin position="1"/>
        <end position="72"/>
    </location>
</feature>
<evidence type="ECO:0000259" key="7">
    <source>
        <dbReference type="PROSITE" id="PS50075"/>
    </source>
</evidence>
<dbReference type="SUPFAM" id="SSF47336">
    <property type="entry name" value="ACP-like"/>
    <property type="match status" value="1"/>
</dbReference>
<keyword evidence="1" id="KW-0596">Phosphopantetheine</keyword>
<name>A0A7X3MI52_9FIRM</name>
<evidence type="ECO:0000313" key="9">
    <source>
        <dbReference type="Proteomes" id="UP000460412"/>
    </source>
</evidence>
<keyword evidence="3" id="KW-0597">Phosphoprotein</keyword>
<dbReference type="Pfam" id="PF00550">
    <property type="entry name" value="PP-binding"/>
    <property type="match status" value="1"/>
</dbReference>
<evidence type="ECO:0000313" key="8">
    <source>
        <dbReference type="EMBL" id="MXP76836.1"/>
    </source>
</evidence>
<evidence type="ECO:0000256" key="1">
    <source>
        <dbReference type="ARBA" id="ARBA00022450"/>
    </source>
</evidence>
<dbReference type="AlphaFoldDB" id="A0A7X3MI52"/>
<dbReference type="InterPro" id="IPR036736">
    <property type="entry name" value="ACP-like_sf"/>
</dbReference>
<dbReference type="PANTHER" id="PTHR20863">
    <property type="entry name" value="ACYL CARRIER PROTEIN"/>
    <property type="match status" value="1"/>
</dbReference>
<keyword evidence="6" id="KW-0275">Fatty acid biosynthesis</keyword>